<dbReference type="Proteomes" id="UP000604046">
    <property type="component" value="Unassembled WGS sequence"/>
</dbReference>
<keyword evidence="3" id="KW-1185">Reference proteome</keyword>
<feature type="repeat" description="ANK" evidence="1">
    <location>
        <begin position="375"/>
        <end position="407"/>
    </location>
</feature>
<feature type="repeat" description="ANK" evidence="1">
    <location>
        <begin position="333"/>
        <end position="365"/>
    </location>
</feature>
<organism evidence="2 3">
    <name type="scientific">Symbiodinium natans</name>
    <dbReference type="NCBI Taxonomy" id="878477"/>
    <lineage>
        <taxon>Eukaryota</taxon>
        <taxon>Sar</taxon>
        <taxon>Alveolata</taxon>
        <taxon>Dinophyceae</taxon>
        <taxon>Suessiales</taxon>
        <taxon>Symbiodiniaceae</taxon>
        <taxon>Symbiodinium</taxon>
    </lineage>
</organism>
<keyword evidence="1" id="KW-0040">ANK repeat</keyword>
<dbReference type="InterPro" id="IPR002110">
    <property type="entry name" value="Ankyrin_rpt"/>
</dbReference>
<proteinExistence type="predicted"/>
<dbReference type="PROSITE" id="PS50297">
    <property type="entry name" value="ANK_REP_REGION"/>
    <property type="match status" value="1"/>
</dbReference>
<dbReference type="PANTHER" id="PTHR46224">
    <property type="entry name" value="ANKYRIN REPEAT FAMILY PROTEIN"/>
    <property type="match status" value="1"/>
</dbReference>
<name>A0A812N6Q8_9DINO</name>
<dbReference type="PANTHER" id="PTHR46224:SF64">
    <property type="entry name" value="IQ MOTIF AND ANKYRIN REPEAT DOMAIN-CONTAINING PROTEIN 1"/>
    <property type="match status" value="1"/>
</dbReference>
<accession>A0A812N6Q8</accession>
<gene>
    <name evidence="2" type="ORF">SNAT2548_LOCUS14559</name>
</gene>
<dbReference type="SUPFAM" id="SSF48403">
    <property type="entry name" value="Ankyrin repeat"/>
    <property type="match status" value="1"/>
</dbReference>
<comment type="caution">
    <text evidence="2">The sequence shown here is derived from an EMBL/GenBank/DDBJ whole genome shotgun (WGS) entry which is preliminary data.</text>
</comment>
<evidence type="ECO:0000256" key="1">
    <source>
        <dbReference type="PROSITE-ProRule" id="PRU00023"/>
    </source>
</evidence>
<dbReference type="Pfam" id="PF12796">
    <property type="entry name" value="Ank_2"/>
    <property type="match status" value="1"/>
</dbReference>
<reference evidence="2" key="1">
    <citation type="submission" date="2021-02" db="EMBL/GenBank/DDBJ databases">
        <authorList>
            <person name="Dougan E. K."/>
            <person name="Rhodes N."/>
            <person name="Thang M."/>
            <person name="Chan C."/>
        </authorList>
    </citation>
    <scope>NUCLEOTIDE SEQUENCE</scope>
</reference>
<dbReference type="SMART" id="SM00248">
    <property type="entry name" value="ANK"/>
    <property type="match status" value="5"/>
</dbReference>
<feature type="repeat" description="ANK" evidence="1">
    <location>
        <begin position="538"/>
        <end position="570"/>
    </location>
</feature>
<protein>
    <submittedName>
        <fullName evidence="2">Uncharacterized protein</fullName>
    </submittedName>
</protein>
<dbReference type="InterPro" id="IPR036770">
    <property type="entry name" value="Ankyrin_rpt-contain_sf"/>
</dbReference>
<dbReference type="AlphaFoldDB" id="A0A812N6Q8"/>
<dbReference type="PROSITE" id="PS50088">
    <property type="entry name" value="ANK_REPEAT"/>
    <property type="match status" value="3"/>
</dbReference>
<evidence type="ECO:0000313" key="2">
    <source>
        <dbReference type="EMBL" id="CAE7274343.1"/>
    </source>
</evidence>
<dbReference type="EMBL" id="CAJNDS010001713">
    <property type="protein sequence ID" value="CAE7274343.1"/>
    <property type="molecule type" value="Genomic_DNA"/>
</dbReference>
<sequence>MEGVPLEQFASTMCTRDLKKHPTINSGDTMFAMYTIPALAFLQLTEVKMHEELEEAGLLREFDETMGKAMFVSHQWLSVQHPDPSFEQLKVLQDALRNIASGSSRVNLPIVAEIFHGRSPCPTAADFASDRLHIWYDYFCCPQGRSELAAQNRRHAIESIPAYVARCEFFVVLCPAFKHRDQQRTLSHATWGERGWCRTERVARELATRQGGHMVVVESATHQTLMWATGSCLLDAPGEGEFTLDADRSTIGPMVRQMVLSKLLHYLEHRDLHNYRFLLNSQGARYFRGLEVAPIDGLVPGFQPDPEADEKGAKLDWFLHQNGFRSISEPDDQGWPPICFAAVSGNVQVLQALLERRANVNDVTTKTNKELHLVKKMTPLQMAAFFRNNEAVEFLLSARAEVNNVDGFGGNALHVACLGDNPHAVRLFCQARADPSQEDKLGLNPFQVACAVSSVRAMKEMLLQMPGLSLRHGLHIALMFGGGGSPERISVLLEAKADVNEQFRVKFRETGWWLMLNVMGLRHRVSPSRLTLLAYHHHDATPLMFSILAGSFEAVPCLLDAGARADVQNYRRQKTSDLARQVHAPAWLIEACSDERQRTGVRLDTESDSFFI</sequence>
<dbReference type="OrthoDB" id="410307at2759"/>
<evidence type="ECO:0000313" key="3">
    <source>
        <dbReference type="Proteomes" id="UP000604046"/>
    </source>
</evidence>
<dbReference type="Gene3D" id="1.25.40.20">
    <property type="entry name" value="Ankyrin repeat-containing domain"/>
    <property type="match status" value="2"/>
</dbReference>
<dbReference type="Pfam" id="PF00023">
    <property type="entry name" value="Ank"/>
    <property type="match status" value="1"/>
</dbReference>
<dbReference type="InterPro" id="IPR051616">
    <property type="entry name" value="Cul2-RING_E3_ligase_SR"/>
</dbReference>